<evidence type="ECO:0000313" key="4">
    <source>
        <dbReference type="Proteomes" id="UP000319255"/>
    </source>
</evidence>
<reference evidence="3 4" key="1">
    <citation type="submission" date="2019-06" db="EMBL/GenBank/DDBJ databases">
        <title>A novel bacterium of genus Amaricoccus, isolated from marine sediment.</title>
        <authorList>
            <person name="Huang H."/>
            <person name="Mo K."/>
            <person name="Hu Y."/>
        </authorList>
    </citation>
    <scope>NUCLEOTIDE SEQUENCE [LARGE SCALE GENOMIC DNA]</scope>
    <source>
        <strain evidence="3 4">HB172011</strain>
    </source>
</reference>
<keyword evidence="4" id="KW-1185">Reference proteome</keyword>
<dbReference type="Proteomes" id="UP000319255">
    <property type="component" value="Unassembled WGS sequence"/>
</dbReference>
<gene>
    <name evidence="3" type="ORF">FJM51_04700</name>
</gene>
<dbReference type="Pfam" id="PF13717">
    <property type="entry name" value="Zn_ribbon_4"/>
    <property type="match status" value="1"/>
</dbReference>
<feature type="domain" description="Zinc finger/thioredoxin putative" evidence="2">
    <location>
        <begin position="1"/>
        <end position="36"/>
    </location>
</feature>
<dbReference type="AlphaFoldDB" id="A0A501WRW3"/>
<sequence length="271" mass="28582">MRVTCPNCGAEYDVPEGLIPPAGKHVQCTACHTRWFMHGEAREALSEEQILRKLETRSVRPVPGAGTGGAEPIPFPGAAAARPAPPRPAEPVARPEPGGEADGPDESPASVPEPEAPEERAREPEPETAEPEAAAPPDLPPEEEAPLSEARPRIVAPRPEPAAEPAAPAVPEAGEPRIALREAPRVPPRIEVAAAHAEPPAPVKPKRRFLPGFILALLVAGLALEIYVWRDPLAEQIPAAAPALGSYGDAVDGAREWLRDRFEGASGKQPG</sequence>
<dbReference type="NCBIfam" id="TIGR02098">
    <property type="entry name" value="MJ0042_CXXC"/>
    <property type="match status" value="1"/>
</dbReference>
<evidence type="ECO:0000313" key="3">
    <source>
        <dbReference type="EMBL" id="TPE52483.1"/>
    </source>
</evidence>
<dbReference type="EMBL" id="VFRP01000003">
    <property type="protein sequence ID" value="TPE52483.1"/>
    <property type="molecule type" value="Genomic_DNA"/>
</dbReference>
<dbReference type="OrthoDB" id="7159357at2"/>
<protein>
    <recommendedName>
        <fullName evidence="2">Zinc finger/thioredoxin putative domain-containing protein</fullName>
    </recommendedName>
</protein>
<proteinExistence type="predicted"/>
<name>A0A501WRW3_9RHOB</name>
<dbReference type="RefSeq" id="WP_140452966.1">
    <property type="nucleotide sequence ID" value="NZ_VFRP01000003.1"/>
</dbReference>
<feature type="compositionally biased region" description="Low complexity" evidence="1">
    <location>
        <begin position="147"/>
        <end position="173"/>
    </location>
</feature>
<evidence type="ECO:0000259" key="2">
    <source>
        <dbReference type="Pfam" id="PF13717"/>
    </source>
</evidence>
<feature type="region of interest" description="Disordered" evidence="1">
    <location>
        <begin position="58"/>
        <end position="181"/>
    </location>
</feature>
<organism evidence="3 4">
    <name type="scientific">Amaricoccus solimangrovi</name>
    <dbReference type="NCBI Taxonomy" id="2589815"/>
    <lineage>
        <taxon>Bacteria</taxon>
        <taxon>Pseudomonadati</taxon>
        <taxon>Pseudomonadota</taxon>
        <taxon>Alphaproteobacteria</taxon>
        <taxon>Rhodobacterales</taxon>
        <taxon>Paracoccaceae</taxon>
        <taxon>Amaricoccus</taxon>
    </lineage>
</organism>
<accession>A0A501WRW3</accession>
<dbReference type="InterPro" id="IPR011723">
    <property type="entry name" value="Znf/thioredoxin_put"/>
</dbReference>
<evidence type="ECO:0000256" key="1">
    <source>
        <dbReference type="SAM" id="MobiDB-lite"/>
    </source>
</evidence>
<comment type="caution">
    <text evidence="3">The sequence shown here is derived from an EMBL/GenBank/DDBJ whole genome shotgun (WGS) entry which is preliminary data.</text>
</comment>